<sequence>MSRTPHDLLSIVYSSTSAHPFKDEELNALLALSRENNARARLTGMLLYRSGRFLQVIEGPADSLRERMSIIAADPRHLDVHILLQETIDERQFPDWTMAYEPASDVAAEDIPGYRSTFSDIEAGDDPQESLAALRELIRWFQDRTVRPR</sequence>
<dbReference type="EMBL" id="JAROCG010000001">
    <property type="protein sequence ID" value="MDN4610837.1"/>
    <property type="molecule type" value="Genomic_DNA"/>
</dbReference>
<dbReference type="InterPro" id="IPR007024">
    <property type="entry name" value="BLUF_domain"/>
</dbReference>
<evidence type="ECO:0000259" key="1">
    <source>
        <dbReference type="PROSITE" id="PS50925"/>
    </source>
</evidence>
<dbReference type="SMART" id="SM01034">
    <property type="entry name" value="BLUF"/>
    <property type="match status" value="1"/>
</dbReference>
<dbReference type="SUPFAM" id="SSF54975">
    <property type="entry name" value="Acylphosphatase/BLUF domain-like"/>
    <property type="match status" value="1"/>
</dbReference>
<keyword evidence="3" id="KW-1185">Reference proteome</keyword>
<accession>A0ABT8K161</accession>
<evidence type="ECO:0000313" key="3">
    <source>
        <dbReference type="Proteomes" id="UP001174209"/>
    </source>
</evidence>
<dbReference type="RefSeq" id="WP_301226342.1">
    <property type="nucleotide sequence ID" value="NZ_JAROCG010000001.1"/>
</dbReference>
<gene>
    <name evidence="2" type="ORF">P5G52_08125</name>
</gene>
<protein>
    <submittedName>
        <fullName evidence="2">BLUF domain-containing protein</fullName>
    </submittedName>
</protein>
<evidence type="ECO:0000313" key="2">
    <source>
        <dbReference type="EMBL" id="MDN4610837.1"/>
    </source>
</evidence>
<dbReference type="Gene3D" id="3.30.70.100">
    <property type="match status" value="1"/>
</dbReference>
<comment type="caution">
    <text evidence="2">The sequence shown here is derived from an EMBL/GenBank/DDBJ whole genome shotgun (WGS) entry which is preliminary data.</text>
</comment>
<organism evidence="2 3">
    <name type="scientific">Arthrobacter burdickii</name>
    <dbReference type="NCBI Taxonomy" id="3035920"/>
    <lineage>
        <taxon>Bacteria</taxon>
        <taxon>Bacillati</taxon>
        <taxon>Actinomycetota</taxon>
        <taxon>Actinomycetes</taxon>
        <taxon>Micrococcales</taxon>
        <taxon>Micrococcaceae</taxon>
        <taxon>Arthrobacter</taxon>
    </lineage>
</organism>
<reference evidence="2" key="1">
    <citation type="submission" date="2023-06" db="EMBL/GenBank/DDBJ databases">
        <title>MT1 and MT2 Draft Genomes of Novel Species.</title>
        <authorList>
            <person name="Venkateswaran K."/>
        </authorList>
    </citation>
    <scope>NUCLEOTIDE SEQUENCE</scope>
    <source>
        <strain evidence="2">IIF3SC-B10</strain>
    </source>
</reference>
<dbReference type="Pfam" id="PF04940">
    <property type="entry name" value="BLUF"/>
    <property type="match status" value="1"/>
</dbReference>
<proteinExistence type="predicted"/>
<name>A0ABT8K161_9MICC</name>
<dbReference type="PROSITE" id="PS50925">
    <property type="entry name" value="BLUF"/>
    <property type="match status" value="1"/>
</dbReference>
<dbReference type="InterPro" id="IPR036046">
    <property type="entry name" value="Acylphosphatase-like_dom_sf"/>
</dbReference>
<feature type="domain" description="BLUF" evidence="1">
    <location>
        <begin position="8"/>
        <end position="99"/>
    </location>
</feature>
<dbReference type="Proteomes" id="UP001174209">
    <property type="component" value="Unassembled WGS sequence"/>
</dbReference>